<dbReference type="OrthoDB" id="9797415at2"/>
<dbReference type="Gene3D" id="3.40.50.1000">
    <property type="entry name" value="HAD superfamily/HAD-like"/>
    <property type="match status" value="1"/>
</dbReference>
<dbReference type="SUPFAM" id="SSF56784">
    <property type="entry name" value="HAD-like"/>
    <property type="match status" value="1"/>
</dbReference>
<dbReference type="InterPro" id="IPR023214">
    <property type="entry name" value="HAD_sf"/>
</dbReference>
<evidence type="ECO:0000313" key="2">
    <source>
        <dbReference type="Proteomes" id="UP000250025"/>
    </source>
</evidence>
<evidence type="ECO:0000313" key="1">
    <source>
        <dbReference type="EMBL" id="ARS52177.1"/>
    </source>
</evidence>
<dbReference type="CDD" id="cd02603">
    <property type="entry name" value="HAD_sEH-N_like"/>
    <property type="match status" value="1"/>
</dbReference>
<sequence length="216" mass="24119">MDALGVEPVLKGEEIALREILLFDVGGVLADWDGTTPLVALTNGRLSREEARQFWLEFAPLAPFETGRASIDGFLKAAVEALSLDMTPEAFGQHYAGWVKGIYPGTLELLDRIDPRFYRAILSNNNPLHWSVIQGAGLEAAFDAIFLSHEIGYRKPDPRAWHHVLKALKCRPDQITFLDDNPECIEAARDLGVRSHLVKGKEALERCLSDEGYLRH</sequence>
<evidence type="ECO:0008006" key="3">
    <source>
        <dbReference type="Google" id="ProtNLM"/>
    </source>
</evidence>
<dbReference type="InterPro" id="IPR036412">
    <property type="entry name" value="HAD-like_sf"/>
</dbReference>
<dbReference type="NCBIfam" id="TIGR01509">
    <property type="entry name" value="HAD-SF-IA-v3"/>
    <property type="match status" value="1"/>
</dbReference>
<dbReference type="SFLD" id="SFLDG01129">
    <property type="entry name" value="C1.5:_HAD__Beta-PGM__Phosphata"/>
    <property type="match status" value="1"/>
</dbReference>
<gene>
    <name evidence="1" type="ORF">B9G99_04200</name>
</gene>
<dbReference type="Proteomes" id="UP000250025">
    <property type="component" value="Chromosome"/>
</dbReference>
<accession>A0A2Z2HAP1</accession>
<dbReference type="SFLD" id="SFLDS00003">
    <property type="entry name" value="Haloacid_Dehalogenase"/>
    <property type="match status" value="1"/>
</dbReference>
<name>A0A2Z2HAP1_9GAMM</name>
<dbReference type="PANTHER" id="PTHR43611">
    <property type="entry name" value="ALPHA-D-GLUCOSE 1-PHOSPHATE PHOSPHATASE"/>
    <property type="match status" value="1"/>
</dbReference>
<dbReference type="Pfam" id="PF00702">
    <property type="entry name" value="Hydrolase"/>
    <property type="match status" value="1"/>
</dbReference>
<dbReference type="RefSeq" id="WP_086620875.1">
    <property type="nucleotide sequence ID" value="NZ_CP021323.1"/>
</dbReference>
<organism evidence="1 2">
    <name type="scientific">Kushneria konosiri</name>
    <dbReference type="NCBI Taxonomy" id="698828"/>
    <lineage>
        <taxon>Bacteria</taxon>
        <taxon>Pseudomonadati</taxon>
        <taxon>Pseudomonadota</taxon>
        <taxon>Gammaproteobacteria</taxon>
        <taxon>Oceanospirillales</taxon>
        <taxon>Halomonadaceae</taxon>
        <taxon>Kushneria</taxon>
    </lineage>
</organism>
<dbReference type="PANTHER" id="PTHR43611:SF3">
    <property type="entry name" value="FLAVIN MONONUCLEOTIDE HYDROLASE 1, CHLOROPLATIC"/>
    <property type="match status" value="1"/>
</dbReference>
<dbReference type="InterPro" id="IPR023198">
    <property type="entry name" value="PGP-like_dom2"/>
</dbReference>
<protein>
    <recommendedName>
        <fullName evidence="3">Haloacid dehalogenase</fullName>
    </recommendedName>
</protein>
<dbReference type="AlphaFoldDB" id="A0A2Z2HAP1"/>
<dbReference type="PRINTS" id="PR00413">
    <property type="entry name" value="HADHALOGNASE"/>
</dbReference>
<dbReference type="InterPro" id="IPR006439">
    <property type="entry name" value="HAD-SF_hydro_IA"/>
</dbReference>
<keyword evidence="2" id="KW-1185">Reference proteome</keyword>
<dbReference type="EMBL" id="CP021323">
    <property type="protein sequence ID" value="ARS52177.1"/>
    <property type="molecule type" value="Genomic_DNA"/>
</dbReference>
<reference evidence="1 2" key="1">
    <citation type="journal article" date="2017" name="Int. J. Syst. Evol. Microbiol.">
        <title>Kushneria konosiri sp. nov., isolated from the Korean salt-fermented seafood Daemi-jeot.</title>
        <authorList>
            <person name="Yun J.H."/>
            <person name="Park S.K."/>
            <person name="Lee J.Y."/>
            <person name="Jung M.J."/>
            <person name="Bae J.W."/>
        </authorList>
    </citation>
    <scope>NUCLEOTIDE SEQUENCE [LARGE SCALE GENOMIC DNA]</scope>
    <source>
        <strain evidence="1 2">X49</strain>
    </source>
</reference>
<dbReference type="Gene3D" id="1.10.150.240">
    <property type="entry name" value="Putative phosphatase, domain 2"/>
    <property type="match status" value="1"/>
</dbReference>
<proteinExistence type="predicted"/>
<dbReference type="KEGG" id="kus:B9G99_04200"/>